<evidence type="ECO:0000256" key="2">
    <source>
        <dbReference type="ARBA" id="ARBA00022679"/>
    </source>
</evidence>
<dbReference type="PANTHER" id="PTHR23063:SF52">
    <property type="entry name" value="LYSOPHOSPHATIDYLCHOLINE ACYLTRANSFERASE"/>
    <property type="match status" value="1"/>
</dbReference>
<dbReference type="GO" id="GO:0016020">
    <property type="term" value="C:membrane"/>
    <property type="evidence" value="ECO:0007669"/>
    <property type="project" value="UniProtKB-SubCell"/>
</dbReference>
<evidence type="ECO:0000256" key="7">
    <source>
        <dbReference type="ARBA" id="ARBA00023315"/>
    </source>
</evidence>
<proteinExistence type="predicted"/>
<evidence type="ECO:0000313" key="10">
    <source>
        <dbReference type="Proteomes" id="UP001200247"/>
    </source>
</evidence>
<keyword evidence="6" id="KW-0472">Membrane</keyword>
<keyword evidence="7 9" id="KW-0012">Acyltransferase</keyword>
<keyword evidence="4" id="KW-1133">Transmembrane helix</keyword>
<dbReference type="AlphaFoldDB" id="A0ABD4SSX5"/>
<comment type="subcellular location">
    <subcellularLocation>
        <location evidence="1">Membrane</location>
    </subcellularLocation>
</comment>
<evidence type="ECO:0000256" key="3">
    <source>
        <dbReference type="ARBA" id="ARBA00022692"/>
    </source>
</evidence>
<evidence type="ECO:0000256" key="4">
    <source>
        <dbReference type="ARBA" id="ARBA00022989"/>
    </source>
</evidence>
<dbReference type="Pfam" id="PF01553">
    <property type="entry name" value="Acyltransferase"/>
    <property type="match status" value="1"/>
</dbReference>
<dbReference type="SMART" id="SM00563">
    <property type="entry name" value="PlsC"/>
    <property type="match status" value="1"/>
</dbReference>
<evidence type="ECO:0000256" key="5">
    <source>
        <dbReference type="ARBA" id="ARBA00023098"/>
    </source>
</evidence>
<dbReference type="SUPFAM" id="SSF69593">
    <property type="entry name" value="Glycerol-3-phosphate (1)-acyltransferase"/>
    <property type="match status" value="1"/>
</dbReference>
<evidence type="ECO:0000256" key="1">
    <source>
        <dbReference type="ARBA" id="ARBA00004370"/>
    </source>
</evidence>
<reference evidence="9 10" key="1">
    <citation type="submission" date="2021-10" db="EMBL/GenBank/DDBJ databases">
        <title>Whole-genome sequencing analysis of Laribacter hongkongensis: virulence gene profiles, carbohydrate-active enzyme prediction, and antimicrobial resistance characterization.</title>
        <authorList>
            <person name="Yuan P."/>
            <person name="Zhan Y."/>
            <person name="Chen D."/>
        </authorList>
    </citation>
    <scope>NUCLEOTIDE SEQUENCE [LARGE SCALE GENOMIC DNA]</scope>
    <source>
        <strain evidence="9 10">W67</strain>
    </source>
</reference>
<dbReference type="EMBL" id="JAJAXM010000018">
    <property type="protein sequence ID" value="MCG9026322.1"/>
    <property type="molecule type" value="Genomic_DNA"/>
</dbReference>
<dbReference type="CDD" id="cd07989">
    <property type="entry name" value="LPLAT_AGPAT-like"/>
    <property type="match status" value="1"/>
</dbReference>
<keyword evidence="5" id="KW-0443">Lipid metabolism</keyword>
<protein>
    <submittedName>
        <fullName evidence="9">1-acyl-sn-glycerol-3-phosphate acyltransferase</fullName>
    </submittedName>
</protein>
<gene>
    <name evidence="9" type="ORF">LH440_10515</name>
</gene>
<sequence>MKSTVSLPVRLWRICRLVVHLFRGLVLVSGRYGRLNRAGRAHAARDWGHRLLSILGARVRVEGEPPEMICANSFFVANHVSWLDIFAIQSVSATRFVAKSEIRRWPVVGWLVTRAGTLYIERASRRDAMRVNQMLANAMLEGDAMAVFPEGTTSDGLGLLPFKASLFESARVAGSLIRPVAIRYLDAHGRVSEAAAYIDGVSFLGSVWRLAGERSTEVELHFPPAYPAVNQSRHQLALTAYSRIAGALKLPAAESDESLDMPAGIAADQTA</sequence>
<name>A0ABD4SSX5_9NEIS</name>
<feature type="domain" description="Phospholipid/glycerol acyltransferase" evidence="8">
    <location>
        <begin position="73"/>
        <end position="185"/>
    </location>
</feature>
<organism evidence="9 10">
    <name type="scientific">Laribacter hongkongensis</name>
    <dbReference type="NCBI Taxonomy" id="168471"/>
    <lineage>
        <taxon>Bacteria</taxon>
        <taxon>Pseudomonadati</taxon>
        <taxon>Pseudomonadota</taxon>
        <taxon>Betaproteobacteria</taxon>
        <taxon>Neisseriales</taxon>
        <taxon>Aquaspirillaceae</taxon>
        <taxon>Laribacter</taxon>
    </lineage>
</organism>
<dbReference type="InterPro" id="IPR002123">
    <property type="entry name" value="Plipid/glycerol_acylTrfase"/>
</dbReference>
<evidence type="ECO:0000313" key="9">
    <source>
        <dbReference type="EMBL" id="MCG9026322.1"/>
    </source>
</evidence>
<evidence type="ECO:0000259" key="8">
    <source>
        <dbReference type="SMART" id="SM00563"/>
    </source>
</evidence>
<dbReference type="Proteomes" id="UP001200247">
    <property type="component" value="Unassembled WGS sequence"/>
</dbReference>
<evidence type="ECO:0000256" key="6">
    <source>
        <dbReference type="ARBA" id="ARBA00023136"/>
    </source>
</evidence>
<keyword evidence="3" id="KW-0812">Transmembrane</keyword>
<keyword evidence="2" id="KW-0808">Transferase</keyword>
<dbReference type="GO" id="GO:0016746">
    <property type="term" value="F:acyltransferase activity"/>
    <property type="evidence" value="ECO:0007669"/>
    <property type="project" value="UniProtKB-KW"/>
</dbReference>
<comment type="caution">
    <text evidence="9">The sequence shown here is derived from an EMBL/GenBank/DDBJ whole genome shotgun (WGS) entry which is preliminary data.</text>
</comment>
<accession>A0ABD4SSX5</accession>
<dbReference type="RefSeq" id="WP_193582576.1">
    <property type="nucleotide sequence ID" value="NZ_JAJAXG010000011.1"/>
</dbReference>
<dbReference type="GO" id="GO:0006629">
    <property type="term" value="P:lipid metabolic process"/>
    <property type="evidence" value="ECO:0007669"/>
    <property type="project" value="UniProtKB-KW"/>
</dbReference>
<dbReference type="PANTHER" id="PTHR23063">
    <property type="entry name" value="PHOSPHOLIPID ACYLTRANSFERASE"/>
    <property type="match status" value="1"/>
</dbReference>